<evidence type="ECO:0000256" key="6">
    <source>
        <dbReference type="ARBA" id="ARBA00022670"/>
    </source>
</evidence>
<keyword evidence="7" id="KW-0378">Hydrolase</keyword>
<dbReference type="EMBL" id="SNZH01000006">
    <property type="protein sequence ID" value="TDR43954.1"/>
    <property type="molecule type" value="Genomic_DNA"/>
</dbReference>
<evidence type="ECO:0000256" key="3">
    <source>
        <dbReference type="ARBA" id="ARBA00006534"/>
    </source>
</evidence>
<dbReference type="AlphaFoldDB" id="A0A4R6YY63"/>
<comment type="function">
    <text evidence="2">Exopeptidase that catalyzes the hydrolytic cleavage of multi-L-arginyl-poly-L-aspartic acid (cyanophycin; a water-insoluble reserve polymer) into aspartate-arginine dipeptides.</text>
</comment>
<dbReference type="GO" id="GO:0006508">
    <property type="term" value="P:proteolysis"/>
    <property type="evidence" value="ECO:0007669"/>
    <property type="project" value="UniProtKB-KW"/>
</dbReference>
<comment type="caution">
    <text evidence="9">The sequence shown here is derived from an EMBL/GenBank/DDBJ whole genome shotgun (WGS) entry which is preliminary data.</text>
</comment>
<dbReference type="Proteomes" id="UP000295293">
    <property type="component" value="Unassembled WGS sequence"/>
</dbReference>
<dbReference type="PANTHER" id="PTHR36175">
    <property type="entry name" value="CYANOPHYCINASE"/>
    <property type="match status" value="1"/>
</dbReference>
<evidence type="ECO:0000256" key="1">
    <source>
        <dbReference type="ARBA" id="ARBA00001092"/>
    </source>
</evidence>
<name>A0A4R6YY63_9GAMM</name>
<sequence length="269" mass="27753">MPARLAPDQSRGHLIAIGVFAGLDTEQRIISRLLSTCSQRAQVCFLVAGELDQRALDEIETALLANGAGGVRRVNLASRADAERSETLGAVENSDLIVLATIHPLKLTTLVGGTGLAKLLRRRNADGTPIAGLGAGAAVLSEHMMAGGESGTTPRMGAVTLAPGLGLTNRVVIDQGGAASDRLGRLLGALALNPFALGLGLDADTAAFIGPDNVLEVVGHGGITLVDPSDVGPTNITEAGPQAPISITNLHLHVLVHGTRYDLDFRRPL</sequence>
<evidence type="ECO:0000256" key="2">
    <source>
        <dbReference type="ARBA" id="ARBA00002039"/>
    </source>
</evidence>
<dbReference type="Pfam" id="PF03575">
    <property type="entry name" value="Peptidase_S51"/>
    <property type="match status" value="1"/>
</dbReference>
<comment type="similarity">
    <text evidence="3">Belongs to the peptidase S51 family.</text>
</comment>
<dbReference type="EC" id="3.4.15.6" evidence="4"/>
<dbReference type="SUPFAM" id="SSF52317">
    <property type="entry name" value="Class I glutamine amidotransferase-like"/>
    <property type="match status" value="1"/>
</dbReference>
<dbReference type="InterPro" id="IPR011811">
    <property type="entry name" value="Peptidase_S51_cyanophycinase"/>
</dbReference>
<protein>
    <recommendedName>
        <fullName evidence="5">Cyanophycinase</fullName>
        <ecNumber evidence="4">3.4.15.6</ecNumber>
    </recommendedName>
</protein>
<gene>
    <name evidence="9" type="ORF">DFR29_10696</name>
</gene>
<evidence type="ECO:0000313" key="10">
    <source>
        <dbReference type="Proteomes" id="UP000295293"/>
    </source>
</evidence>
<dbReference type="CDD" id="cd03145">
    <property type="entry name" value="GAT1_cyanophycinase"/>
    <property type="match status" value="1"/>
</dbReference>
<keyword evidence="6" id="KW-0645">Protease</keyword>
<reference evidence="9 10" key="1">
    <citation type="submission" date="2019-03" db="EMBL/GenBank/DDBJ databases">
        <title>Genomic Encyclopedia of Type Strains, Phase IV (KMG-IV): sequencing the most valuable type-strain genomes for metagenomic binning, comparative biology and taxonomic classification.</title>
        <authorList>
            <person name="Goeker M."/>
        </authorList>
    </citation>
    <scope>NUCLEOTIDE SEQUENCE [LARGE SCALE GENOMIC DNA]</scope>
    <source>
        <strain evidence="9 10">DSM 21667</strain>
    </source>
</reference>
<dbReference type="Gene3D" id="3.40.50.880">
    <property type="match status" value="1"/>
</dbReference>
<evidence type="ECO:0000256" key="8">
    <source>
        <dbReference type="ARBA" id="ARBA00022825"/>
    </source>
</evidence>
<dbReference type="RefSeq" id="WP_166654030.1">
    <property type="nucleotide sequence ID" value="NZ_SNZH01000006.1"/>
</dbReference>
<organism evidence="9 10">
    <name type="scientific">Tahibacter aquaticus</name>
    <dbReference type="NCBI Taxonomy" id="520092"/>
    <lineage>
        <taxon>Bacteria</taxon>
        <taxon>Pseudomonadati</taxon>
        <taxon>Pseudomonadota</taxon>
        <taxon>Gammaproteobacteria</taxon>
        <taxon>Lysobacterales</taxon>
        <taxon>Rhodanobacteraceae</taxon>
        <taxon>Tahibacter</taxon>
    </lineage>
</organism>
<evidence type="ECO:0000313" key="9">
    <source>
        <dbReference type="EMBL" id="TDR43954.1"/>
    </source>
</evidence>
<accession>A0A4R6YY63</accession>
<proteinExistence type="inferred from homology"/>
<dbReference type="NCBIfam" id="TIGR02069">
    <property type="entry name" value="cyanophycinase"/>
    <property type="match status" value="1"/>
</dbReference>
<dbReference type="GO" id="GO:0008236">
    <property type="term" value="F:serine-type peptidase activity"/>
    <property type="evidence" value="ECO:0007669"/>
    <property type="project" value="UniProtKB-KW"/>
</dbReference>
<dbReference type="GO" id="GO:0008241">
    <property type="term" value="F:peptidyl-dipeptidase activity"/>
    <property type="evidence" value="ECO:0007669"/>
    <property type="project" value="UniProtKB-EC"/>
</dbReference>
<keyword evidence="8" id="KW-0720">Serine protease</keyword>
<dbReference type="InterPro" id="IPR029062">
    <property type="entry name" value="Class_I_gatase-like"/>
</dbReference>
<dbReference type="PANTHER" id="PTHR36175:SF1">
    <property type="entry name" value="CYANOPHYCINASE"/>
    <property type="match status" value="1"/>
</dbReference>
<dbReference type="InterPro" id="IPR005320">
    <property type="entry name" value="Peptidase_S51"/>
</dbReference>
<evidence type="ECO:0000256" key="5">
    <source>
        <dbReference type="ARBA" id="ARBA00015719"/>
    </source>
</evidence>
<evidence type="ECO:0000256" key="4">
    <source>
        <dbReference type="ARBA" id="ARBA00013115"/>
    </source>
</evidence>
<comment type="catalytic activity">
    <reaction evidence="1">
        <text>[L-4-(L-arginin-2-N-yl)aspartate](n) + H2O = [L-4-(L-arginin-2-N-yl)aspartate](n-1) + L-4-(L-arginin-2-N-yl)aspartate</text>
        <dbReference type="Rhea" id="RHEA:12845"/>
        <dbReference type="Rhea" id="RHEA-COMP:13728"/>
        <dbReference type="Rhea" id="RHEA-COMP:13734"/>
        <dbReference type="ChEBI" id="CHEBI:15377"/>
        <dbReference type="ChEBI" id="CHEBI:137986"/>
        <dbReference type="ChEBI" id="CHEBI:137991"/>
        <dbReference type="EC" id="3.4.15.6"/>
    </reaction>
</comment>
<keyword evidence="10" id="KW-1185">Reference proteome</keyword>
<evidence type="ECO:0000256" key="7">
    <source>
        <dbReference type="ARBA" id="ARBA00022801"/>
    </source>
</evidence>